<dbReference type="Proteomes" id="UP001216907">
    <property type="component" value="Unassembled WGS sequence"/>
</dbReference>
<dbReference type="SUPFAM" id="SSF50939">
    <property type="entry name" value="Sialidases"/>
    <property type="match status" value="1"/>
</dbReference>
<comment type="caution">
    <text evidence="1">The sequence shown here is derived from an EMBL/GenBank/DDBJ whole genome shotgun (WGS) entry which is preliminary data.</text>
</comment>
<dbReference type="EMBL" id="JARRAG010000002">
    <property type="protein sequence ID" value="MDG3005686.1"/>
    <property type="molecule type" value="Genomic_DNA"/>
</dbReference>
<proteinExistence type="predicted"/>
<sequence>MSPLPILLLTALLAADGPDALPRAGGYVGCWYSIGATKNAYRYKYSGGLATYPQQQSPIAVYDAPSNRTFFVYGGADPARKSILHMVSYYDHATGTVPRPAILLDKKTNDAHDNPCLAIDDEGFLWVFSNAHGTARPSFIHRSVAPRSIDAFEKVAETNFSYGHPRFVPGRGFLFLHTKYKAGRGLRFAASPDGRTWPEPSPLAHIDQGDYQVTGARGQTVATVFEFHPSPLGLDARTNLYFLATDDFGATWKRADGRTVALPLVEPDNPALIHDYRSEGKLVYLKDLNFDAEVRPVVLYLTSRGHMPGPEQGPHEWRTSRWDGQAWVDRPFTMSDHNYDHGSLYIEADGLWRVIAPTEPGAQPFGTGGDMVMWTSADQGASWTRVKQLTSDRARNHTYARRPIAAHPDFYAIWADGDARAKSESSLYFTDRLGTAVRRLPVAMTADVHVPEVVE</sequence>
<protein>
    <submittedName>
        <fullName evidence="1">BNR-4 repeat-containing protein</fullName>
    </submittedName>
</protein>
<keyword evidence="2" id="KW-1185">Reference proteome</keyword>
<gene>
    <name evidence="1" type="ORF">PZE19_18005</name>
</gene>
<organism evidence="1 2">
    <name type="scientific">Paludisphaera mucosa</name>
    <dbReference type="NCBI Taxonomy" id="3030827"/>
    <lineage>
        <taxon>Bacteria</taxon>
        <taxon>Pseudomonadati</taxon>
        <taxon>Planctomycetota</taxon>
        <taxon>Planctomycetia</taxon>
        <taxon>Isosphaerales</taxon>
        <taxon>Isosphaeraceae</taxon>
        <taxon>Paludisphaera</taxon>
    </lineage>
</organism>
<dbReference type="Pfam" id="PF15892">
    <property type="entry name" value="BNR_4"/>
    <property type="match status" value="1"/>
</dbReference>
<evidence type="ECO:0000313" key="2">
    <source>
        <dbReference type="Proteomes" id="UP001216907"/>
    </source>
</evidence>
<reference evidence="1 2" key="1">
    <citation type="submission" date="2023-03" db="EMBL/GenBank/DDBJ databases">
        <title>Paludisphaera mucosa sp. nov. a novel planctomycete from northern fen.</title>
        <authorList>
            <person name="Ivanova A."/>
        </authorList>
    </citation>
    <scope>NUCLEOTIDE SEQUENCE [LARGE SCALE GENOMIC DNA]</scope>
    <source>
        <strain evidence="1 2">Pla2</strain>
    </source>
</reference>
<dbReference type="RefSeq" id="WP_277862017.1">
    <property type="nucleotide sequence ID" value="NZ_JARRAG010000002.1"/>
</dbReference>
<accession>A0ABT6FDN6</accession>
<evidence type="ECO:0000313" key="1">
    <source>
        <dbReference type="EMBL" id="MDG3005686.1"/>
    </source>
</evidence>
<dbReference type="InterPro" id="IPR036278">
    <property type="entry name" value="Sialidase_sf"/>
</dbReference>
<dbReference type="Gene3D" id="2.120.10.10">
    <property type="match status" value="1"/>
</dbReference>
<name>A0ABT6FDN6_9BACT</name>